<proteinExistence type="predicted"/>
<dbReference type="Pfam" id="PF14305">
    <property type="entry name" value="ATPgrasp_TupA"/>
    <property type="match status" value="1"/>
</dbReference>
<dbReference type="Proteomes" id="UP001165561">
    <property type="component" value="Unassembled WGS sequence"/>
</dbReference>
<name>A0ABT5TWI9_9MICO</name>
<reference evidence="1" key="1">
    <citation type="submission" date="2023-02" db="EMBL/GenBank/DDBJ databases">
        <title>Georgenia sp.10Sc9-8, isolated from a soil sample collected from the Taklamakan desert.</title>
        <authorList>
            <person name="Liu S."/>
        </authorList>
    </citation>
    <scope>NUCLEOTIDE SEQUENCE</scope>
    <source>
        <strain evidence="1">10Sc9-8</strain>
    </source>
</reference>
<evidence type="ECO:0000313" key="1">
    <source>
        <dbReference type="EMBL" id="MDD9206423.1"/>
    </source>
</evidence>
<comment type="caution">
    <text evidence="1">The sequence shown here is derived from an EMBL/GenBank/DDBJ whole genome shotgun (WGS) entry which is preliminary data.</text>
</comment>
<keyword evidence="2" id="KW-1185">Reference proteome</keyword>
<gene>
    <name evidence="1" type="ORF">PU560_08065</name>
</gene>
<accession>A0ABT5TWI9</accession>
<protein>
    <submittedName>
        <fullName evidence="1">ATP-grasp fold amidoligase family protein</fullName>
    </submittedName>
</protein>
<dbReference type="InterPro" id="IPR029465">
    <property type="entry name" value="ATPgrasp_TupA"/>
</dbReference>
<dbReference type="EMBL" id="JARACI010000880">
    <property type="protein sequence ID" value="MDD9206423.1"/>
    <property type="molecule type" value="Genomic_DNA"/>
</dbReference>
<evidence type="ECO:0000313" key="2">
    <source>
        <dbReference type="Proteomes" id="UP001165561"/>
    </source>
</evidence>
<feature type="non-terminal residue" evidence="1">
    <location>
        <position position="1"/>
    </location>
</feature>
<organism evidence="1 2">
    <name type="scientific">Georgenia halotolerans</name>
    <dbReference type="NCBI Taxonomy" id="3028317"/>
    <lineage>
        <taxon>Bacteria</taxon>
        <taxon>Bacillati</taxon>
        <taxon>Actinomycetota</taxon>
        <taxon>Actinomycetes</taxon>
        <taxon>Micrococcales</taxon>
        <taxon>Bogoriellaceae</taxon>
        <taxon>Georgenia</taxon>
    </lineage>
</organism>
<sequence length="101" mass="11065">RPDVRTDAELPAPQFIEEAVEAGRVMSGAVREPFVRLDFYEDHKGIVFGEVTPAPGGNQIMRPDVDARLGAMWEAAEARLRTDAIARGLHDLSRGSHPITS</sequence>